<comment type="caution">
    <text evidence="2">The sequence shown here is derived from an EMBL/GenBank/DDBJ whole genome shotgun (WGS) entry which is preliminary data.</text>
</comment>
<proteinExistence type="predicted"/>
<evidence type="ECO:0000256" key="1">
    <source>
        <dbReference type="SAM" id="MobiDB-lite"/>
    </source>
</evidence>
<feature type="compositionally biased region" description="Basic and acidic residues" evidence="1">
    <location>
        <begin position="66"/>
        <end position="76"/>
    </location>
</feature>
<feature type="region of interest" description="Disordered" evidence="1">
    <location>
        <begin position="28"/>
        <end position="76"/>
    </location>
</feature>
<keyword evidence="3" id="KW-1185">Reference proteome</keyword>
<accession>A0AA38SQ65</accession>
<protein>
    <submittedName>
        <fullName evidence="2">Uncharacterized protein</fullName>
    </submittedName>
</protein>
<evidence type="ECO:0000313" key="3">
    <source>
        <dbReference type="Proteomes" id="UP001172457"/>
    </source>
</evidence>
<dbReference type="AlphaFoldDB" id="A0AA38SQ65"/>
<name>A0AA38SQ65_9ASTR</name>
<gene>
    <name evidence="2" type="ORF">OSB04_019081</name>
</gene>
<evidence type="ECO:0000313" key="2">
    <source>
        <dbReference type="EMBL" id="KAJ9546538.1"/>
    </source>
</evidence>
<sequence length="76" mass="8246">MKVFAKPISKAKEEAGLRANPMFVAKINTANDAKSRTSVKSKSNNGQTTRRKQPPPPPSAAVFPARLEEKPIVSPM</sequence>
<dbReference type="EMBL" id="JARYMX010000005">
    <property type="protein sequence ID" value="KAJ9546538.1"/>
    <property type="molecule type" value="Genomic_DNA"/>
</dbReference>
<feature type="compositionally biased region" description="Polar residues" evidence="1">
    <location>
        <begin position="28"/>
        <end position="48"/>
    </location>
</feature>
<dbReference type="Proteomes" id="UP001172457">
    <property type="component" value="Chromosome 5"/>
</dbReference>
<reference evidence="2" key="1">
    <citation type="submission" date="2023-03" db="EMBL/GenBank/DDBJ databases">
        <title>Chromosome-scale reference genome and RAD-based genetic map of yellow starthistle (Centaurea solstitialis) reveal putative structural variation and QTLs associated with invader traits.</title>
        <authorList>
            <person name="Reatini B."/>
            <person name="Cang F.A."/>
            <person name="Jiang Q."/>
            <person name="Mckibben M.T.W."/>
            <person name="Barker M.S."/>
            <person name="Rieseberg L.H."/>
            <person name="Dlugosch K.M."/>
        </authorList>
    </citation>
    <scope>NUCLEOTIDE SEQUENCE</scope>
    <source>
        <strain evidence="2">CAN-66</strain>
        <tissue evidence="2">Leaf</tissue>
    </source>
</reference>
<organism evidence="2 3">
    <name type="scientific">Centaurea solstitialis</name>
    <name type="common">yellow star-thistle</name>
    <dbReference type="NCBI Taxonomy" id="347529"/>
    <lineage>
        <taxon>Eukaryota</taxon>
        <taxon>Viridiplantae</taxon>
        <taxon>Streptophyta</taxon>
        <taxon>Embryophyta</taxon>
        <taxon>Tracheophyta</taxon>
        <taxon>Spermatophyta</taxon>
        <taxon>Magnoliopsida</taxon>
        <taxon>eudicotyledons</taxon>
        <taxon>Gunneridae</taxon>
        <taxon>Pentapetalae</taxon>
        <taxon>asterids</taxon>
        <taxon>campanulids</taxon>
        <taxon>Asterales</taxon>
        <taxon>Asteraceae</taxon>
        <taxon>Carduoideae</taxon>
        <taxon>Cardueae</taxon>
        <taxon>Centaureinae</taxon>
        <taxon>Centaurea</taxon>
    </lineage>
</organism>